<reference evidence="2" key="1">
    <citation type="journal article" date="2019" name="Sci. Rep.">
        <title>Draft genome of Tanacetum cinerariifolium, the natural source of mosquito coil.</title>
        <authorList>
            <person name="Yamashiro T."/>
            <person name="Shiraishi A."/>
            <person name="Satake H."/>
            <person name="Nakayama K."/>
        </authorList>
    </citation>
    <scope>NUCLEOTIDE SEQUENCE</scope>
</reference>
<organism evidence="2">
    <name type="scientific">Tanacetum cinerariifolium</name>
    <name type="common">Dalmatian daisy</name>
    <name type="synonym">Chrysanthemum cinerariifolium</name>
    <dbReference type="NCBI Taxonomy" id="118510"/>
    <lineage>
        <taxon>Eukaryota</taxon>
        <taxon>Viridiplantae</taxon>
        <taxon>Streptophyta</taxon>
        <taxon>Embryophyta</taxon>
        <taxon>Tracheophyta</taxon>
        <taxon>Spermatophyta</taxon>
        <taxon>Magnoliopsida</taxon>
        <taxon>eudicotyledons</taxon>
        <taxon>Gunneridae</taxon>
        <taxon>Pentapetalae</taxon>
        <taxon>asterids</taxon>
        <taxon>campanulids</taxon>
        <taxon>Asterales</taxon>
        <taxon>Asteraceae</taxon>
        <taxon>Asteroideae</taxon>
        <taxon>Anthemideae</taxon>
        <taxon>Anthemidinae</taxon>
        <taxon>Tanacetum</taxon>
    </lineage>
</organism>
<protein>
    <submittedName>
        <fullName evidence="2">Uncharacterized protein</fullName>
    </submittedName>
</protein>
<dbReference type="AlphaFoldDB" id="A0A6L2M3E7"/>
<gene>
    <name evidence="2" type="ORF">Tci_039100</name>
</gene>
<comment type="caution">
    <text evidence="2">The sequence shown here is derived from an EMBL/GenBank/DDBJ whole genome shotgun (WGS) entry which is preliminary data.</text>
</comment>
<evidence type="ECO:0000256" key="1">
    <source>
        <dbReference type="SAM" id="MobiDB-lite"/>
    </source>
</evidence>
<accession>A0A6L2M3E7</accession>
<dbReference type="EMBL" id="BKCJ010005505">
    <property type="protein sequence ID" value="GEU67122.1"/>
    <property type="molecule type" value="Genomic_DNA"/>
</dbReference>
<feature type="region of interest" description="Disordered" evidence="1">
    <location>
        <begin position="1"/>
        <end position="40"/>
    </location>
</feature>
<name>A0A6L2M3E7_TANCI</name>
<feature type="compositionally biased region" description="Polar residues" evidence="1">
    <location>
        <begin position="18"/>
        <end position="29"/>
    </location>
</feature>
<sequence length="96" mass="10668">MDQLLQSPEPPSEPPVVNGSQPLWTTAGNQPDHRSTIVKPPVNDSQRQVNVGSGLGQVATWQPVIGPRGNWVLDDDQMDLNMKKRSKSKMARYHII</sequence>
<proteinExistence type="predicted"/>
<evidence type="ECO:0000313" key="2">
    <source>
        <dbReference type="EMBL" id="GEU67122.1"/>
    </source>
</evidence>